<dbReference type="RefSeq" id="XP_062643191.1">
    <property type="nucleotide sequence ID" value="XM_062793895.1"/>
</dbReference>
<name>A0AAN6TRR5_9PEZI</name>
<sequence length="384" mass="42131">MSELNTAAAWGASAGLMGLTLIPLVTFLTFSLRRPLGQQTQAAKMARIFLQIALPLWIIAVALAVVASSIHAASAVSRLPSAFDTITYTFLVAAFFEYVAGILTTLAVYLCTISVLYIALKKEKWWKVVRLDALCGAAILFILDIAWFARTASNYRSHEYDDFALTWLVAIVDLALSFVAAGVLGVAIYVTPKLKKRTDLASGNLSALLFSASFLWLFRCVFVAAVDIKTATDDWSYEESSALKILVPILDYWVAATGLGLVTFILRHPVWSEPASAVARGHPSEPQPQPQPQVVFIAPPGYYQHPQYGFQQYPPQMQMQMYPQGHHYPHMYPQVYPPQPAMHQAADLSPTPVPATRVHEADATGRQAAEPQGPHTTQAAQADK</sequence>
<evidence type="ECO:0000313" key="3">
    <source>
        <dbReference type="EMBL" id="KAK4119418.1"/>
    </source>
</evidence>
<feature type="compositionally biased region" description="Polar residues" evidence="1">
    <location>
        <begin position="374"/>
        <end position="384"/>
    </location>
</feature>
<dbReference type="EMBL" id="MU853249">
    <property type="protein sequence ID" value="KAK4119418.1"/>
    <property type="molecule type" value="Genomic_DNA"/>
</dbReference>
<feature type="transmembrane region" description="Helical" evidence="2">
    <location>
        <begin position="245"/>
        <end position="266"/>
    </location>
</feature>
<reference evidence="3" key="2">
    <citation type="submission" date="2023-05" db="EMBL/GenBank/DDBJ databases">
        <authorList>
            <consortium name="Lawrence Berkeley National Laboratory"/>
            <person name="Steindorff A."/>
            <person name="Hensen N."/>
            <person name="Bonometti L."/>
            <person name="Westerberg I."/>
            <person name="Brannstrom I.O."/>
            <person name="Guillou S."/>
            <person name="Cros-Aarteil S."/>
            <person name="Calhoun S."/>
            <person name="Haridas S."/>
            <person name="Kuo A."/>
            <person name="Mondo S."/>
            <person name="Pangilinan J."/>
            <person name="Riley R."/>
            <person name="Labutti K."/>
            <person name="Andreopoulos B."/>
            <person name="Lipzen A."/>
            <person name="Chen C."/>
            <person name="Yanf M."/>
            <person name="Daum C."/>
            <person name="Ng V."/>
            <person name="Clum A."/>
            <person name="Ohm R."/>
            <person name="Martin F."/>
            <person name="Silar P."/>
            <person name="Natvig D."/>
            <person name="Lalanne C."/>
            <person name="Gautier V."/>
            <person name="Ament-Velasquez S.L."/>
            <person name="Kruys A."/>
            <person name="Hutchinson M.I."/>
            <person name="Powell A.J."/>
            <person name="Barry K."/>
            <person name="Miller A.N."/>
            <person name="Grigoriev I.V."/>
            <person name="Debuchy R."/>
            <person name="Gladieux P."/>
            <person name="Thoren M.H."/>
            <person name="Johannesson H."/>
        </authorList>
    </citation>
    <scope>NUCLEOTIDE SEQUENCE</scope>
    <source>
        <strain evidence="3">CBS 731.68</strain>
    </source>
</reference>
<keyword evidence="4" id="KW-1185">Reference proteome</keyword>
<gene>
    <name evidence="3" type="ORF">N657DRAFT_650236</name>
</gene>
<dbReference type="AlphaFoldDB" id="A0AAN6TRR5"/>
<feature type="transmembrane region" description="Helical" evidence="2">
    <location>
        <begin position="48"/>
        <end position="70"/>
    </location>
</feature>
<feature type="transmembrane region" description="Helical" evidence="2">
    <location>
        <begin position="203"/>
        <end position="225"/>
    </location>
</feature>
<feature type="transmembrane region" description="Helical" evidence="2">
    <location>
        <begin position="6"/>
        <end position="28"/>
    </location>
</feature>
<reference evidence="3" key="1">
    <citation type="journal article" date="2023" name="Mol. Phylogenet. Evol.">
        <title>Genome-scale phylogeny and comparative genomics of the fungal order Sordariales.</title>
        <authorList>
            <person name="Hensen N."/>
            <person name="Bonometti L."/>
            <person name="Westerberg I."/>
            <person name="Brannstrom I.O."/>
            <person name="Guillou S."/>
            <person name="Cros-Aarteil S."/>
            <person name="Calhoun S."/>
            <person name="Haridas S."/>
            <person name="Kuo A."/>
            <person name="Mondo S."/>
            <person name="Pangilinan J."/>
            <person name="Riley R."/>
            <person name="LaButti K."/>
            <person name="Andreopoulos B."/>
            <person name="Lipzen A."/>
            <person name="Chen C."/>
            <person name="Yan M."/>
            <person name="Daum C."/>
            <person name="Ng V."/>
            <person name="Clum A."/>
            <person name="Steindorff A."/>
            <person name="Ohm R.A."/>
            <person name="Martin F."/>
            <person name="Silar P."/>
            <person name="Natvig D.O."/>
            <person name="Lalanne C."/>
            <person name="Gautier V."/>
            <person name="Ament-Velasquez S.L."/>
            <person name="Kruys A."/>
            <person name="Hutchinson M.I."/>
            <person name="Powell A.J."/>
            <person name="Barry K."/>
            <person name="Miller A.N."/>
            <person name="Grigoriev I.V."/>
            <person name="Debuchy R."/>
            <person name="Gladieux P."/>
            <person name="Hiltunen Thoren M."/>
            <person name="Johannesson H."/>
        </authorList>
    </citation>
    <scope>NUCLEOTIDE SEQUENCE</scope>
    <source>
        <strain evidence="3">CBS 731.68</strain>
    </source>
</reference>
<feature type="transmembrane region" description="Helical" evidence="2">
    <location>
        <begin position="90"/>
        <end position="119"/>
    </location>
</feature>
<evidence type="ECO:0000313" key="4">
    <source>
        <dbReference type="Proteomes" id="UP001302602"/>
    </source>
</evidence>
<dbReference type="Proteomes" id="UP001302602">
    <property type="component" value="Unassembled WGS sequence"/>
</dbReference>
<feature type="transmembrane region" description="Helical" evidence="2">
    <location>
        <begin position="131"/>
        <end position="149"/>
    </location>
</feature>
<accession>A0AAN6TRR5</accession>
<keyword evidence="2" id="KW-0472">Membrane</keyword>
<dbReference type="GeneID" id="87830664"/>
<evidence type="ECO:0000256" key="2">
    <source>
        <dbReference type="SAM" id="Phobius"/>
    </source>
</evidence>
<proteinExistence type="predicted"/>
<keyword evidence="2" id="KW-0812">Transmembrane</keyword>
<comment type="caution">
    <text evidence="3">The sequence shown here is derived from an EMBL/GenBank/DDBJ whole genome shotgun (WGS) entry which is preliminary data.</text>
</comment>
<feature type="transmembrane region" description="Helical" evidence="2">
    <location>
        <begin position="164"/>
        <end position="191"/>
    </location>
</feature>
<keyword evidence="2" id="KW-1133">Transmembrane helix</keyword>
<evidence type="ECO:0000256" key="1">
    <source>
        <dbReference type="SAM" id="MobiDB-lite"/>
    </source>
</evidence>
<feature type="region of interest" description="Disordered" evidence="1">
    <location>
        <begin position="340"/>
        <end position="384"/>
    </location>
</feature>
<organism evidence="3 4">
    <name type="scientific">Parathielavia appendiculata</name>
    <dbReference type="NCBI Taxonomy" id="2587402"/>
    <lineage>
        <taxon>Eukaryota</taxon>
        <taxon>Fungi</taxon>
        <taxon>Dikarya</taxon>
        <taxon>Ascomycota</taxon>
        <taxon>Pezizomycotina</taxon>
        <taxon>Sordariomycetes</taxon>
        <taxon>Sordariomycetidae</taxon>
        <taxon>Sordariales</taxon>
        <taxon>Chaetomiaceae</taxon>
        <taxon>Parathielavia</taxon>
    </lineage>
</organism>
<protein>
    <submittedName>
        <fullName evidence="3">Uncharacterized protein</fullName>
    </submittedName>
</protein>